<evidence type="ECO:0000259" key="6">
    <source>
        <dbReference type="Pfam" id="PF04893"/>
    </source>
</evidence>
<dbReference type="Pfam" id="PF04893">
    <property type="entry name" value="Yip1"/>
    <property type="match status" value="1"/>
</dbReference>
<keyword evidence="4 5" id="KW-0472">Membrane</keyword>
<dbReference type="EMBL" id="FOOU01000001">
    <property type="protein sequence ID" value="SFF79990.1"/>
    <property type="molecule type" value="Genomic_DNA"/>
</dbReference>
<evidence type="ECO:0000256" key="2">
    <source>
        <dbReference type="ARBA" id="ARBA00022692"/>
    </source>
</evidence>
<evidence type="ECO:0000256" key="4">
    <source>
        <dbReference type="ARBA" id="ARBA00023136"/>
    </source>
</evidence>
<evidence type="ECO:0000313" key="7">
    <source>
        <dbReference type="EMBL" id="SFF79990.1"/>
    </source>
</evidence>
<feature type="transmembrane region" description="Helical" evidence="5">
    <location>
        <begin position="67"/>
        <end position="87"/>
    </location>
</feature>
<protein>
    <recommendedName>
        <fullName evidence="6">Yip1 domain-containing protein</fullName>
    </recommendedName>
</protein>
<evidence type="ECO:0000256" key="5">
    <source>
        <dbReference type="SAM" id="Phobius"/>
    </source>
</evidence>
<name>A0A1I2LNF0_9GAMM</name>
<dbReference type="AlphaFoldDB" id="A0A1I2LNF0"/>
<evidence type="ECO:0000256" key="3">
    <source>
        <dbReference type="ARBA" id="ARBA00022989"/>
    </source>
</evidence>
<dbReference type="RefSeq" id="WP_090723045.1">
    <property type="nucleotide sequence ID" value="NZ_FOOU01000001.1"/>
</dbReference>
<dbReference type="STRING" id="1045558.SAMN05216175_101104"/>
<dbReference type="Proteomes" id="UP000198623">
    <property type="component" value="Unassembled WGS sequence"/>
</dbReference>
<organism evidence="7 8">
    <name type="scientific">Neptunomonas qingdaonensis</name>
    <dbReference type="NCBI Taxonomy" id="1045558"/>
    <lineage>
        <taxon>Bacteria</taxon>
        <taxon>Pseudomonadati</taxon>
        <taxon>Pseudomonadota</taxon>
        <taxon>Gammaproteobacteria</taxon>
        <taxon>Oceanospirillales</taxon>
        <taxon>Oceanospirillaceae</taxon>
        <taxon>Neptunomonas</taxon>
    </lineage>
</organism>
<keyword evidence="2 5" id="KW-0812">Transmembrane</keyword>
<dbReference type="OrthoDB" id="8526565at2"/>
<feature type="transmembrane region" description="Helical" evidence="5">
    <location>
        <begin position="166"/>
        <end position="185"/>
    </location>
</feature>
<dbReference type="InterPro" id="IPR006977">
    <property type="entry name" value="Yip1_dom"/>
</dbReference>
<dbReference type="GO" id="GO:0016020">
    <property type="term" value="C:membrane"/>
    <property type="evidence" value="ECO:0007669"/>
    <property type="project" value="UniProtKB-SubCell"/>
</dbReference>
<keyword evidence="8" id="KW-1185">Reference proteome</keyword>
<accession>A0A1I2LNF0</accession>
<proteinExistence type="predicted"/>
<evidence type="ECO:0000313" key="8">
    <source>
        <dbReference type="Proteomes" id="UP000198623"/>
    </source>
</evidence>
<evidence type="ECO:0000256" key="1">
    <source>
        <dbReference type="ARBA" id="ARBA00004141"/>
    </source>
</evidence>
<feature type="transmembrane region" description="Helical" evidence="5">
    <location>
        <begin position="24"/>
        <end position="47"/>
    </location>
</feature>
<comment type="subcellular location">
    <subcellularLocation>
        <location evidence="1">Membrane</location>
        <topology evidence="1">Multi-pass membrane protein</topology>
    </subcellularLocation>
</comment>
<feature type="domain" description="Yip1" evidence="6">
    <location>
        <begin position="13"/>
        <end position="176"/>
    </location>
</feature>
<feature type="transmembrane region" description="Helical" evidence="5">
    <location>
        <begin position="122"/>
        <end position="145"/>
    </location>
</feature>
<gene>
    <name evidence="7" type="ORF">SAMN05216175_101104</name>
</gene>
<sequence>MNISLIIGLPFSAKGWSELQQKNLSIPALAWLLVVPLSFVPPVIMYYAGTHYGDSFLPGFGDKDWHFITTTLYLAELLTFFVMGWLIQSVLEGHKLQVSYHDAYLVAAIAPLPLWLSSLALLVPVLLFNILIVSLALILSIILMYQGCKALSQGSGSDVVSMSATYTIIAASFLAWVLLLVIVWAY</sequence>
<keyword evidence="3 5" id="KW-1133">Transmembrane helix</keyword>
<reference evidence="8" key="1">
    <citation type="submission" date="2016-10" db="EMBL/GenBank/DDBJ databases">
        <authorList>
            <person name="Varghese N."/>
            <person name="Submissions S."/>
        </authorList>
    </citation>
    <scope>NUCLEOTIDE SEQUENCE [LARGE SCALE GENOMIC DNA]</scope>
    <source>
        <strain evidence="8">CGMCC 1.10971</strain>
    </source>
</reference>